<feature type="transmembrane region" description="Helical" evidence="1">
    <location>
        <begin position="43"/>
        <end position="65"/>
    </location>
</feature>
<keyword evidence="1" id="KW-1133">Transmembrane helix</keyword>
<evidence type="ECO:0000313" key="2">
    <source>
        <dbReference type="EMBL" id="SEM47073.1"/>
    </source>
</evidence>
<evidence type="ECO:0008006" key="4">
    <source>
        <dbReference type="Google" id="ProtNLM"/>
    </source>
</evidence>
<protein>
    <recommendedName>
        <fullName evidence="4">Haemolysin XhlA</fullName>
    </recommendedName>
</protein>
<dbReference type="Proteomes" id="UP000199585">
    <property type="component" value="Unassembled WGS sequence"/>
</dbReference>
<reference evidence="2 3" key="1">
    <citation type="submission" date="2016-10" db="EMBL/GenBank/DDBJ databases">
        <authorList>
            <person name="de Groot N.N."/>
        </authorList>
    </citation>
    <scope>NUCLEOTIDE SEQUENCE [LARGE SCALE GENOMIC DNA]</scope>
    <source>
        <strain evidence="2 3">DSM 16213</strain>
    </source>
</reference>
<proteinExistence type="predicted"/>
<name>A0A1H7YM93_9RHOB</name>
<dbReference type="STRING" id="245187.SAMN04488003_101226"/>
<evidence type="ECO:0000313" key="3">
    <source>
        <dbReference type="Proteomes" id="UP000199585"/>
    </source>
</evidence>
<sequence>MQTDWPEAIERRLAELETHNAVNTVHRTNVADRLGAIEDTLRWLVRLIIGTLMVAGLTLAVQGGLPG</sequence>
<dbReference type="EMBL" id="FOCI01000001">
    <property type="protein sequence ID" value="SEM47073.1"/>
    <property type="molecule type" value="Genomic_DNA"/>
</dbReference>
<accession>A0A1H7YM93</accession>
<gene>
    <name evidence="2" type="ORF">SAMN04488003_101226</name>
</gene>
<organism evidence="2 3">
    <name type="scientific">Loktanella fryxellensis</name>
    <dbReference type="NCBI Taxonomy" id="245187"/>
    <lineage>
        <taxon>Bacteria</taxon>
        <taxon>Pseudomonadati</taxon>
        <taxon>Pseudomonadota</taxon>
        <taxon>Alphaproteobacteria</taxon>
        <taxon>Rhodobacterales</taxon>
        <taxon>Roseobacteraceae</taxon>
        <taxon>Loktanella</taxon>
    </lineage>
</organism>
<keyword evidence="1" id="KW-0812">Transmembrane</keyword>
<dbReference type="RefSeq" id="WP_245731198.1">
    <property type="nucleotide sequence ID" value="NZ_FOCI01000001.1"/>
</dbReference>
<keyword evidence="3" id="KW-1185">Reference proteome</keyword>
<keyword evidence="1" id="KW-0472">Membrane</keyword>
<dbReference type="AlphaFoldDB" id="A0A1H7YM93"/>
<evidence type="ECO:0000256" key="1">
    <source>
        <dbReference type="SAM" id="Phobius"/>
    </source>
</evidence>